<name>A0ABW6CPL8_9CAUL</name>
<keyword evidence="1" id="KW-0812">Transmembrane</keyword>
<evidence type="ECO:0000313" key="2">
    <source>
        <dbReference type="EMBL" id="MFD3265022.1"/>
    </source>
</evidence>
<feature type="transmembrane region" description="Helical" evidence="1">
    <location>
        <begin position="48"/>
        <end position="66"/>
    </location>
</feature>
<keyword evidence="1" id="KW-1133">Transmembrane helix</keyword>
<dbReference type="RefSeq" id="WP_377370534.1">
    <property type="nucleotide sequence ID" value="NZ_JAOTJD010000026.1"/>
</dbReference>
<comment type="caution">
    <text evidence="2">The sequence shown here is derived from an EMBL/GenBank/DDBJ whole genome shotgun (WGS) entry which is preliminary data.</text>
</comment>
<gene>
    <name evidence="2" type="ORF">OCL97_13755</name>
</gene>
<protein>
    <submittedName>
        <fullName evidence="2">Uncharacterized protein</fullName>
    </submittedName>
</protein>
<keyword evidence="3" id="KW-1185">Reference proteome</keyword>
<reference evidence="2 3" key="1">
    <citation type="submission" date="2022-09" db="EMBL/GenBank/DDBJ databases">
        <title>New species of Phenylobacterium.</title>
        <authorList>
            <person name="Mieszkin S."/>
        </authorList>
    </citation>
    <scope>NUCLEOTIDE SEQUENCE [LARGE SCALE GENOMIC DNA]</scope>
    <source>
        <strain evidence="2 3">HK31-G</strain>
    </source>
</reference>
<feature type="transmembrane region" description="Helical" evidence="1">
    <location>
        <begin position="7"/>
        <end position="28"/>
    </location>
</feature>
<keyword evidence="1" id="KW-0472">Membrane</keyword>
<proteinExistence type="predicted"/>
<organism evidence="2 3">
    <name type="scientific">Phenylobacterium ferrooxidans</name>
    <dbReference type="NCBI Taxonomy" id="2982689"/>
    <lineage>
        <taxon>Bacteria</taxon>
        <taxon>Pseudomonadati</taxon>
        <taxon>Pseudomonadota</taxon>
        <taxon>Alphaproteobacteria</taxon>
        <taxon>Caulobacterales</taxon>
        <taxon>Caulobacteraceae</taxon>
        <taxon>Phenylobacterium</taxon>
    </lineage>
</organism>
<dbReference type="Proteomes" id="UP001598130">
    <property type="component" value="Unassembled WGS sequence"/>
</dbReference>
<dbReference type="EMBL" id="JAOTJD010000026">
    <property type="protein sequence ID" value="MFD3265022.1"/>
    <property type="molecule type" value="Genomic_DNA"/>
</dbReference>
<evidence type="ECO:0000313" key="3">
    <source>
        <dbReference type="Proteomes" id="UP001598130"/>
    </source>
</evidence>
<accession>A0ABW6CPL8</accession>
<sequence>MPVNFAIRVFSLLLTFFGALNLVILALSDHLQSWVPAVLRPAANFGEALALFGVGAAIAMLAEIAAKVGRGKH</sequence>
<evidence type="ECO:0000256" key="1">
    <source>
        <dbReference type="SAM" id="Phobius"/>
    </source>
</evidence>